<reference evidence="1" key="1">
    <citation type="submission" date="2019-10" db="EMBL/GenBank/DDBJ databases">
        <authorList>
            <consortium name="DOE Joint Genome Institute"/>
            <person name="Kuo A."/>
            <person name="Miyauchi S."/>
            <person name="Kiss E."/>
            <person name="Drula E."/>
            <person name="Kohler A."/>
            <person name="Sanchez-Garcia M."/>
            <person name="Andreopoulos B."/>
            <person name="Barry K.W."/>
            <person name="Bonito G."/>
            <person name="Buee M."/>
            <person name="Carver A."/>
            <person name="Chen C."/>
            <person name="Cichocki N."/>
            <person name="Clum A."/>
            <person name="Culley D."/>
            <person name="Crous P.W."/>
            <person name="Fauchery L."/>
            <person name="Girlanda M."/>
            <person name="Hayes R."/>
            <person name="Keri Z."/>
            <person name="LaButti K."/>
            <person name="Lipzen A."/>
            <person name="Lombard V."/>
            <person name="Magnuson J."/>
            <person name="Maillard F."/>
            <person name="Morin E."/>
            <person name="Murat C."/>
            <person name="Nolan M."/>
            <person name="Ohm R."/>
            <person name="Pangilinan J."/>
            <person name="Pereira M."/>
            <person name="Perotto S."/>
            <person name="Peter M."/>
            <person name="Riley R."/>
            <person name="Sitrit Y."/>
            <person name="Stielow B."/>
            <person name="Szollosi G."/>
            <person name="Zifcakova L."/>
            <person name="Stursova M."/>
            <person name="Spatafora J.W."/>
            <person name="Tedersoo L."/>
            <person name="Vaario L.-M."/>
            <person name="Yamada A."/>
            <person name="Yan M."/>
            <person name="Wang P."/>
            <person name="Xu J."/>
            <person name="Bruns T."/>
            <person name="Baldrian P."/>
            <person name="Vilgalys R."/>
            <person name="Henrissat B."/>
            <person name="Grigoriev I.V."/>
            <person name="Hibbett D."/>
            <person name="Nagy L.G."/>
            <person name="Martin F.M."/>
        </authorList>
    </citation>
    <scope>NUCLEOTIDE SEQUENCE</scope>
    <source>
        <strain evidence="1">Prilba</strain>
    </source>
</reference>
<dbReference type="OrthoDB" id="3258774at2759"/>
<name>A0A9P5MSQ3_9AGAM</name>
<dbReference type="Proteomes" id="UP000759537">
    <property type="component" value="Unassembled WGS sequence"/>
</dbReference>
<organism evidence="1 2">
    <name type="scientific">Russula ochroleuca</name>
    <dbReference type="NCBI Taxonomy" id="152965"/>
    <lineage>
        <taxon>Eukaryota</taxon>
        <taxon>Fungi</taxon>
        <taxon>Dikarya</taxon>
        <taxon>Basidiomycota</taxon>
        <taxon>Agaricomycotina</taxon>
        <taxon>Agaricomycetes</taxon>
        <taxon>Russulales</taxon>
        <taxon>Russulaceae</taxon>
        <taxon>Russula</taxon>
    </lineage>
</organism>
<evidence type="ECO:0000313" key="1">
    <source>
        <dbReference type="EMBL" id="KAF8477731.1"/>
    </source>
</evidence>
<protein>
    <submittedName>
        <fullName evidence="1">Uncharacterized protein</fullName>
    </submittedName>
</protein>
<sequence>MPIFCPNPQSTLESFHPVEKAGDRTSEEVDKKFGEAIHLLSSFEKEFPSKDPTLDPNIGGTITREAKMNDQFDMSEYVSAIIYALKQNMHAKPMGKWPTWKPTRVVEFHLLSSLPDAHPIVVYQALSSCPSLQEILWNFCCSEDKKKHLTLKENPHFYAKLPTSPESYGDRVEIDPTEDFRRANKFYILTDKPDFVYIMTDQVLQAFGNFWCSKNAIIFKDIGGRLKGGSIVKASLRGTYCGFSDYHTGVPVDDQGMFD</sequence>
<gene>
    <name evidence="1" type="ORF">DFH94DRAFT_90812</name>
</gene>
<proteinExistence type="predicted"/>
<dbReference type="AlphaFoldDB" id="A0A9P5MSQ3"/>
<evidence type="ECO:0000313" key="2">
    <source>
        <dbReference type="Proteomes" id="UP000759537"/>
    </source>
</evidence>
<accession>A0A9P5MSQ3</accession>
<dbReference type="EMBL" id="WHVB01000013">
    <property type="protein sequence ID" value="KAF8477731.1"/>
    <property type="molecule type" value="Genomic_DNA"/>
</dbReference>
<comment type="caution">
    <text evidence="1">The sequence shown here is derived from an EMBL/GenBank/DDBJ whole genome shotgun (WGS) entry which is preliminary data.</text>
</comment>
<reference evidence="1" key="2">
    <citation type="journal article" date="2020" name="Nat. Commun.">
        <title>Large-scale genome sequencing of mycorrhizal fungi provides insights into the early evolution of symbiotic traits.</title>
        <authorList>
            <person name="Miyauchi S."/>
            <person name="Kiss E."/>
            <person name="Kuo A."/>
            <person name="Drula E."/>
            <person name="Kohler A."/>
            <person name="Sanchez-Garcia M."/>
            <person name="Morin E."/>
            <person name="Andreopoulos B."/>
            <person name="Barry K.W."/>
            <person name="Bonito G."/>
            <person name="Buee M."/>
            <person name="Carver A."/>
            <person name="Chen C."/>
            <person name="Cichocki N."/>
            <person name="Clum A."/>
            <person name="Culley D."/>
            <person name="Crous P.W."/>
            <person name="Fauchery L."/>
            <person name="Girlanda M."/>
            <person name="Hayes R.D."/>
            <person name="Keri Z."/>
            <person name="LaButti K."/>
            <person name="Lipzen A."/>
            <person name="Lombard V."/>
            <person name="Magnuson J."/>
            <person name="Maillard F."/>
            <person name="Murat C."/>
            <person name="Nolan M."/>
            <person name="Ohm R.A."/>
            <person name="Pangilinan J."/>
            <person name="Pereira M.F."/>
            <person name="Perotto S."/>
            <person name="Peter M."/>
            <person name="Pfister S."/>
            <person name="Riley R."/>
            <person name="Sitrit Y."/>
            <person name="Stielow J.B."/>
            <person name="Szollosi G."/>
            <person name="Zifcakova L."/>
            <person name="Stursova M."/>
            <person name="Spatafora J.W."/>
            <person name="Tedersoo L."/>
            <person name="Vaario L.M."/>
            <person name="Yamada A."/>
            <person name="Yan M."/>
            <person name="Wang P."/>
            <person name="Xu J."/>
            <person name="Bruns T."/>
            <person name="Baldrian P."/>
            <person name="Vilgalys R."/>
            <person name="Dunand C."/>
            <person name="Henrissat B."/>
            <person name="Grigoriev I.V."/>
            <person name="Hibbett D."/>
            <person name="Nagy L.G."/>
            <person name="Martin F.M."/>
        </authorList>
    </citation>
    <scope>NUCLEOTIDE SEQUENCE</scope>
    <source>
        <strain evidence="1">Prilba</strain>
    </source>
</reference>
<keyword evidence="2" id="KW-1185">Reference proteome</keyword>